<dbReference type="Proteomes" id="UP000442694">
    <property type="component" value="Unassembled WGS sequence"/>
</dbReference>
<reference evidence="2 3" key="1">
    <citation type="submission" date="2019-10" db="EMBL/GenBank/DDBJ databases">
        <title>New genus of Silvanigrellaceae.</title>
        <authorList>
            <person name="Pitt A."/>
            <person name="Hahn M.W."/>
        </authorList>
    </citation>
    <scope>NUCLEOTIDE SEQUENCE [LARGE SCALE GENOMIC DNA]</scope>
    <source>
        <strain evidence="2 3">33A1-SZDP</strain>
    </source>
</reference>
<dbReference type="AlphaFoldDB" id="A0A833JB05"/>
<gene>
    <name evidence="2" type="ORF">GCL57_13355</name>
</gene>
<feature type="domain" description="Winged helix-turn helix" evidence="1">
    <location>
        <begin position="24"/>
        <end position="77"/>
    </location>
</feature>
<sequence length="143" mass="16951">MDEVNDLKKQLTLLNSQESHAKFVHIEIIKNLIHKNKGKKFSRSGIYSFYKKIGIRIIKPRPVHVKNDPEVIEEWRKSFPKVIEKVKREYPNKNVIQYYQVESRYGQKTITSGIWSTKEVHSEYKNENGFLNSWIYGAIIIEI</sequence>
<evidence type="ECO:0000313" key="2">
    <source>
        <dbReference type="EMBL" id="KAB8028035.1"/>
    </source>
</evidence>
<name>A0A833JB05_9BACT</name>
<organism evidence="2 3">
    <name type="scientific">Fluviispira multicolorata</name>
    <dbReference type="NCBI Taxonomy" id="2654512"/>
    <lineage>
        <taxon>Bacteria</taxon>
        <taxon>Pseudomonadati</taxon>
        <taxon>Bdellovibrionota</taxon>
        <taxon>Oligoflexia</taxon>
        <taxon>Silvanigrellales</taxon>
        <taxon>Silvanigrellaceae</taxon>
        <taxon>Fluviispira</taxon>
    </lineage>
</organism>
<evidence type="ECO:0000259" key="1">
    <source>
        <dbReference type="Pfam" id="PF13592"/>
    </source>
</evidence>
<dbReference type="InterPro" id="IPR025959">
    <property type="entry name" value="Winged_HTH_dom"/>
</dbReference>
<keyword evidence="3" id="KW-1185">Reference proteome</keyword>
<comment type="caution">
    <text evidence="2">The sequence shown here is derived from an EMBL/GenBank/DDBJ whole genome shotgun (WGS) entry which is preliminary data.</text>
</comment>
<evidence type="ECO:0000313" key="3">
    <source>
        <dbReference type="Proteomes" id="UP000442694"/>
    </source>
</evidence>
<accession>A0A833JB05</accession>
<protein>
    <recommendedName>
        <fullName evidence="1">Winged helix-turn helix domain-containing protein</fullName>
    </recommendedName>
</protein>
<proteinExistence type="predicted"/>
<dbReference type="EMBL" id="WFLN01000010">
    <property type="protein sequence ID" value="KAB8028035.1"/>
    <property type="molecule type" value="Genomic_DNA"/>
</dbReference>
<dbReference type="Pfam" id="PF13592">
    <property type="entry name" value="HTH_33"/>
    <property type="match status" value="1"/>
</dbReference>